<feature type="domain" description="Bacterial virulence protein VirB8" evidence="6">
    <location>
        <begin position="47"/>
        <end position="228"/>
    </location>
</feature>
<gene>
    <name evidence="7" type="ORF">AB8B22_01580</name>
</gene>
<dbReference type="SUPFAM" id="SSF54427">
    <property type="entry name" value="NTF2-like"/>
    <property type="match status" value="1"/>
</dbReference>
<dbReference type="InterPro" id="IPR007430">
    <property type="entry name" value="VirB8"/>
</dbReference>
<keyword evidence="2 5" id="KW-0812">Transmembrane</keyword>
<sequence length="276" mass="31964">MNIKEIKKISKKYEFGNLNNSKGMKTSVEMMYHSTVKIQKYLKILHFIIICLTLTNFATLLGLIYRSVKNPYIPYVIRVDKENSVNGQILNTKNSDNQNVDEKLVEYFLVDFVKKIRTVYRDSEFYKGQTKEKMAFVNNLAKAKIEDFIANKTNTNEVLRMQKSISVEIESFVKIDKDKYQVNFKETTYSQNGTPEKETKYTMVAFLDKVAVNSNAMVRLNPLGLIIKDVEFGNVSQNILQNPIPIQQNNGNSLKFNQNPRTQNIEIEPMENQNSQ</sequence>
<dbReference type="InterPro" id="IPR035658">
    <property type="entry name" value="TrbF"/>
</dbReference>
<keyword evidence="3 5" id="KW-1133">Transmembrane helix</keyword>
<proteinExistence type="predicted"/>
<comment type="subcellular location">
    <subcellularLocation>
        <location evidence="1">Membrane</location>
        <topology evidence="1">Single-pass membrane protein</topology>
    </subcellularLocation>
</comment>
<dbReference type="Gene3D" id="3.10.450.230">
    <property type="entry name" value="VirB8 protein"/>
    <property type="match status" value="1"/>
</dbReference>
<evidence type="ECO:0000256" key="1">
    <source>
        <dbReference type="ARBA" id="ARBA00004167"/>
    </source>
</evidence>
<dbReference type="RefSeq" id="WP_369711352.1">
    <property type="nucleotide sequence ID" value="NZ_CP165644.1"/>
</dbReference>
<dbReference type="KEGG" id="lrug:AB8B22_01580"/>
<name>A0AB39VIM9_9FUSO</name>
<protein>
    <submittedName>
        <fullName evidence="7">VirB8/TrbF family protein</fullName>
    </submittedName>
</protein>
<evidence type="ECO:0000259" key="6">
    <source>
        <dbReference type="Pfam" id="PF04335"/>
    </source>
</evidence>
<evidence type="ECO:0000256" key="5">
    <source>
        <dbReference type="SAM" id="Phobius"/>
    </source>
</evidence>
<evidence type="ECO:0000256" key="2">
    <source>
        <dbReference type="ARBA" id="ARBA00022692"/>
    </source>
</evidence>
<dbReference type="EMBL" id="CP165644">
    <property type="protein sequence ID" value="XDU67127.1"/>
    <property type="molecule type" value="Genomic_DNA"/>
</dbReference>
<evidence type="ECO:0000313" key="7">
    <source>
        <dbReference type="EMBL" id="XDU67127.1"/>
    </source>
</evidence>
<dbReference type="AlphaFoldDB" id="A0AB39VIM9"/>
<dbReference type="GO" id="GO:0016020">
    <property type="term" value="C:membrane"/>
    <property type="evidence" value="ECO:0007669"/>
    <property type="project" value="UniProtKB-SubCell"/>
</dbReference>
<dbReference type="InterPro" id="IPR032710">
    <property type="entry name" value="NTF2-like_dom_sf"/>
</dbReference>
<accession>A0AB39VIM9</accession>
<organism evidence="7">
    <name type="scientific">Leptotrichia rugosa</name>
    <dbReference type="NCBI Taxonomy" id="3239302"/>
    <lineage>
        <taxon>Bacteria</taxon>
        <taxon>Fusobacteriati</taxon>
        <taxon>Fusobacteriota</taxon>
        <taxon>Fusobacteriia</taxon>
        <taxon>Fusobacteriales</taxon>
        <taxon>Leptotrichiaceae</taxon>
        <taxon>Leptotrichia</taxon>
    </lineage>
</organism>
<evidence type="ECO:0000256" key="4">
    <source>
        <dbReference type="ARBA" id="ARBA00023136"/>
    </source>
</evidence>
<evidence type="ECO:0000256" key="3">
    <source>
        <dbReference type="ARBA" id="ARBA00022989"/>
    </source>
</evidence>
<dbReference type="CDD" id="cd16425">
    <property type="entry name" value="TrbF"/>
    <property type="match status" value="1"/>
</dbReference>
<dbReference type="Pfam" id="PF04335">
    <property type="entry name" value="VirB8"/>
    <property type="match status" value="1"/>
</dbReference>
<feature type="transmembrane region" description="Helical" evidence="5">
    <location>
        <begin position="44"/>
        <end position="65"/>
    </location>
</feature>
<keyword evidence="4 5" id="KW-0472">Membrane</keyword>
<reference evidence="7" key="1">
    <citation type="submission" date="2024-07" db="EMBL/GenBank/DDBJ databases">
        <authorList>
            <person name="Li X.-J."/>
            <person name="Wang X."/>
        </authorList>
    </citation>
    <scope>NUCLEOTIDE SEQUENCE</scope>
    <source>
        <strain evidence="7">HSP-334</strain>
    </source>
</reference>